<protein>
    <submittedName>
        <fullName evidence="2">Uncharacterized protein</fullName>
    </submittedName>
</protein>
<feature type="region of interest" description="Disordered" evidence="1">
    <location>
        <begin position="1"/>
        <end position="28"/>
    </location>
</feature>
<accession>A0AAD9JGV8</accession>
<evidence type="ECO:0000256" key="1">
    <source>
        <dbReference type="SAM" id="MobiDB-lite"/>
    </source>
</evidence>
<gene>
    <name evidence="2" type="ORF">NP493_2457g00000</name>
</gene>
<reference evidence="2" key="1">
    <citation type="journal article" date="2023" name="Mol. Biol. Evol.">
        <title>Third-Generation Sequencing Reveals the Adaptive Role of the Epigenome in Three Deep-Sea Polychaetes.</title>
        <authorList>
            <person name="Perez M."/>
            <person name="Aroh O."/>
            <person name="Sun Y."/>
            <person name="Lan Y."/>
            <person name="Juniper S.K."/>
            <person name="Young C.R."/>
            <person name="Angers B."/>
            <person name="Qian P.Y."/>
        </authorList>
    </citation>
    <scope>NUCLEOTIDE SEQUENCE</scope>
    <source>
        <strain evidence="2">R07B-5</strain>
    </source>
</reference>
<dbReference type="AlphaFoldDB" id="A0AAD9JGV8"/>
<dbReference type="Proteomes" id="UP001209878">
    <property type="component" value="Unassembled WGS sequence"/>
</dbReference>
<sequence length="44" mass="4837">MLDEEEHSVSGKGQYEVTQGQLKSPEELGDFWIDILDGTPPSSS</sequence>
<name>A0AAD9JGV8_RIDPI</name>
<evidence type="ECO:0000313" key="2">
    <source>
        <dbReference type="EMBL" id="KAK2152436.1"/>
    </source>
</evidence>
<keyword evidence="3" id="KW-1185">Reference proteome</keyword>
<proteinExistence type="predicted"/>
<comment type="caution">
    <text evidence="2">The sequence shown here is derived from an EMBL/GenBank/DDBJ whole genome shotgun (WGS) entry which is preliminary data.</text>
</comment>
<dbReference type="EMBL" id="JAODUO010002455">
    <property type="protein sequence ID" value="KAK2152436.1"/>
    <property type="molecule type" value="Genomic_DNA"/>
</dbReference>
<evidence type="ECO:0000313" key="3">
    <source>
        <dbReference type="Proteomes" id="UP001209878"/>
    </source>
</evidence>
<organism evidence="2 3">
    <name type="scientific">Ridgeia piscesae</name>
    <name type="common">Tubeworm</name>
    <dbReference type="NCBI Taxonomy" id="27915"/>
    <lineage>
        <taxon>Eukaryota</taxon>
        <taxon>Metazoa</taxon>
        <taxon>Spiralia</taxon>
        <taxon>Lophotrochozoa</taxon>
        <taxon>Annelida</taxon>
        <taxon>Polychaeta</taxon>
        <taxon>Sedentaria</taxon>
        <taxon>Canalipalpata</taxon>
        <taxon>Sabellida</taxon>
        <taxon>Siboglinidae</taxon>
        <taxon>Ridgeia</taxon>
    </lineage>
</organism>